<dbReference type="GO" id="GO:0006094">
    <property type="term" value="P:gluconeogenesis"/>
    <property type="evidence" value="ECO:0007669"/>
    <property type="project" value="UniProtKB-UniPathway"/>
</dbReference>
<dbReference type="GO" id="GO:0019563">
    <property type="term" value="P:glycerol catabolic process"/>
    <property type="evidence" value="ECO:0007669"/>
    <property type="project" value="TreeGrafter"/>
</dbReference>
<dbReference type="GO" id="GO:0046166">
    <property type="term" value="P:glyceraldehyde-3-phosphate biosynthetic process"/>
    <property type="evidence" value="ECO:0007669"/>
    <property type="project" value="TreeGrafter"/>
</dbReference>
<dbReference type="CDD" id="cd00311">
    <property type="entry name" value="TIM"/>
    <property type="match status" value="1"/>
</dbReference>
<dbReference type="SUPFAM" id="SSF51351">
    <property type="entry name" value="Triosephosphate isomerase (TIM)"/>
    <property type="match status" value="1"/>
</dbReference>
<comment type="pathway">
    <text evidence="2">Carbohydrate biosynthesis; gluconeogenesis.</text>
</comment>
<reference evidence="4" key="1">
    <citation type="submission" date="2018-01" db="EMBL/GenBank/DDBJ databases">
        <authorList>
            <person name="Kerou L M."/>
        </authorList>
    </citation>
    <scope>NUCLEOTIDE SEQUENCE [LARGE SCALE GENOMIC DNA]</scope>
    <source>
        <strain evidence="4">SCU2</strain>
    </source>
</reference>
<dbReference type="Pfam" id="PF00121">
    <property type="entry name" value="TIM"/>
    <property type="match status" value="1"/>
</dbReference>
<dbReference type="EC" id="5.3.1.1" evidence="2"/>
<dbReference type="UniPathway" id="UPA00138"/>
<accession>A0A2K5AQR0</accession>
<comment type="similarity">
    <text evidence="2">Belongs to the triosephosphate isomerase family.</text>
</comment>
<dbReference type="RefSeq" id="WP_103287259.1">
    <property type="nucleotide sequence ID" value="NZ_LT981265.1"/>
</dbReference>
<evidence type="ECO:0000256" key="2">
    <source>
        <dbReference type="RuleBase" id="RU363013"/>
    </source>
</evidence>
<gene>
    <name evidence="3" type="primary">tpiA</name>
    <name evidence="3" type="ORF">NCAV_0799</name>
</gene>
<dbReference type="Gene3D" id="3.20.20.70">
    <property type="entry name" value="Aldolase class I"/>
    <property type="match status" value="1"/>
</dbReference>
<comment type="pathway">
    <text evidence="2">Carbohydrate degradation; glycolysis; D-glyceraldehyde 3-phosphate from glycerone phosphate: step 1/1.</text>
</comment>
<evidence type="ECO:0000256" key="1">
    <source>
        <dbReference type="ARBA" id="ARBA00023235"/>
    </source>
</evidence>
<keyword evidence="2" id="KW-0963">Cytoplasm</keyword>
<dbReference type="KEGG" id="ncv:NCAV_0799"/>
<dbReference type="AlphaFoldDB" id="A0A2K5AQR0"/>
<keyword evidence="2" id="KW-0324">Glycolysis</keyword>
<evidence type="ECO:0000313" key="3">
    <source>
        <dbReference type="EMBL" id="SPC33980.1"/>
    </source>
</evidence>
<evidence type="ECO:0000313" key="4">
    <source>
        <dbReference type="Proteomes" id="UP000236248"/>
    </source>
</evidence>
<dbReference type="PANTHER" id="PTHR21139">
    <property type="entry name" value="TRIOSEPHOSPHATE ISOMERASE"/>
    <property type="match status" value="1"/>
</dbReference>
<proteinExistence type="inferred from homology"/>
<dbReference type="GO" id="GO:0004807">
    <property type="term" value="F:triose-phosphate isomerase activity"/>
    <property type="evidence" value="ECO:0007669"/>
    <property type="project" value="UniProtKB-UniRule"/>
</dbReference>
<dbReference type="PANTHER" id="PTHR21139:SF42">
    <property type="entry name" value="TRIOSEPHOSPHATE ISOMERASE"/>
    <property type="match status" value="1"/>
</dbReference>
<dbReference type="GeneID" id="41594861"/>
<comment type="subcellular location">
    <subcellularLocation>
        <location evidence="2">Cytoplasm</location>
    </subcellularLocation>
</comment>
<dbReference type="NCBIfam" id="NF003302">
    <property type="entry name" value="PRK04302.1"/>
    <property type="match status" value="1"/>
</dbReference>
<keyword evidence="2" id="KW-0312">Gluconeogenesis</keyword>
<name>A0A2K5AQR0_9ARCH</name>
<dbReference type="InterPro" id="IPR000652">
    <property type="entry name" value="Triosephosphate_isomerase"/>
</dbReference>
<sequence length="229" mass="24577">MQEPILIINFKNYMEVSGKRCLALALEAERVARELDLLDSIAVAPPNPALALVAEHVSIPVIAQHVDAKGEGSTTGYNAAKMLRSFNIAGSIVNHSEHRLLLEEIKDIVNALHSSNMLAVVCVREPYEIDAIAGLEVEPDYIAIEPPELIGTGNAVSKSKPYVITGSVERASRLGLRSKVICGAGIVDGRDANTAIRLGSKGVLVASGIVKAENWYERIRDIAVGMSSR</sequence>
<keyword evidence="4" id="KW-1185">Reference proteome</keyword>
<dbReference type="InterPro" id="IPR035990">
    <property type="entry name" value="TIM_sf"/>
</dbReference>
<dbReference type="InterPro" id="IPR013785">
    <property type="entry name" value="Aldolase_TIM"/>
</dbReference>
<dbReference type="NCBIfam" id="TIGR00419">
    <property type="entry name" value="tim"/>
    <property type="match status" value="1"/>
</dbReference>
<keyword evidence="1 2" id="KW-0413">Isomerase</keyword>
<dbReference type="EMBL" id="LT981265">
    <property type="protein sequence ID" value="SPC33980.1"/>
    <property type="molecule type" value="Genomic_DNA"/>
</dbReference>
<protein>
    <recommendedName>
        <fullName evidence="2">Triosephosphate isomerase</fullName>
        <ecNumber evidence="2">5.3.1.1</ecNumber>
    </recommendedName>
</protein>
<dbReference type="GO" id="GO:0006096">
    <property type="term" value="P:glycolytic process"/>
    <property type="evidence" value="ECO:0007669"/>
    <property type="project" value="UniProtKB-UniRule"/>
</dbReference>
<dbReference type="GO" id="GO:0005829">
    <property type="term" value="C:cytosol"/>
    <property type="evidence" value="ECO:0007669"/>
    <property type="project" value="TreeGrafter"/>
</dbReference>
<comment type="catalytic activity">
    <reaction evidence="2">
        <text>D-glyceraldehyde 3-phosphate = dihydroxyacetone phosphate</text>
        <dbReference type="Rhea" id="RHEA:18585"/>
        <dbReference type="ChEBI" id="CHEBI:57642"/>
        <dbReference type="ChEBI" id="CHEBI:59776"/>
        <dbReference type="EC" id="5.3.1.1"/>
    </reaction>
</comment>
<dbReference type="UniPathway" id="UPA00109">
    <property type="reaction ID" value="UER00189"/>
</dbReference>
<dbReference type="PROSITE" id="PS51440">
    <property type="entry name" value="TIM_2"/>
    <property type="match status" value="1"/>
</dbReference>
<organism evidence="3 4">
    <name type="scientific">Candidatus Nitrosocaldus cavascurensis</name>
    <dbReference type="NCBI Taxonomy" id="2058097"/>
    <lineage>
        <taxon>Archaea</taxon>
        <taxon>Nitrososphaerota</taxon>
        <taxon>Nitrososphaeria</taxon>
        <taxon>Candidatus Nitrosocaldales</taxon>
        <taxon>Candidatus Nitrosocaldaceae</taxon>
        <taxon>Candidatus Nitrosocaldus</taxon>
    </lineage>
</organism>
<dbReference type="Proteomes" id="UP000236248">
    <property type="component" value="Chromosome NCAV"/>
</dbReference>